<feature type="domain" description="C2H2-type" evidence="7">
    <location>
        <begin position="552"/>
        <end position="579"/>
    </location>
</feature>
<feature type="compositionally biased region" description="Acidic residues" evidence="6">
    <location>
        <begin position="195"/>
        <end position="207"/>
    </location>
</feature>
<keyword evidence="3 5" id="KW-0863">Zinc-finger</keyword>
<evidence type="ECO:0000256" key="5">
    <source>
        <dbReference type="PROSITE-ProRule" id="PRU00042"/>
    </source>
</evidence>
<gene>
    <name evidence="8" type="ORF">TCAL_07436</name>
</gene>
<feature type="domain" description="C2H2-type" evidence="7">
    <location>
        <begin position="524"/>
        <end position="551"/>
    </location>
</feature>
<keyword evidence="9" id="KW-1185">Reference proteome</keyword>
<dbReference type="OMA" id="HAKSETF"/>
<dbReference type="PANTHER" id="PTHR24379:SF121">
    <property type="entry name" value="C2H2-TYPE DOMAIN-CONTAINING PROTEIN"/>
    <property type="match status" value="1"/>
</dbReference>
<name>A0A553N9S5_TIGCA</name>
<feature type="domain" description="C2H2-type" evidence="7">
    <location>
        <begin position="591"/>
        <end position="619"/>
    </location>
</feature>
<dbReference type="Pfam" id="PF00096">
    <property type="entry name" value="zf-C2H2"/>
    <property type="match status" value="3"/>
</dbReference>
<keyword evidence="4" id="KW-0862">Zinc</keyword>
<dbReference type="SMART" id="SM00355">
    <property type="entry name" value="ZnF_C2H2"/>
    <property type="match status" value="10"/>
</dbReference>
<dbReference type="PROSITE" id="PS00028">
    <property type="entry name" value="ZINC_FINGER_C2H2_1"/>
    <property type="match status" value="6"/>
</dbReference>
<dbReference type="STRING" id="6832.A0A553N9S5"/>
<dbReference type="EMBL" id="VCGU01000459">
    <property type="protein sequence ID" value="TRY62190.1"/>
    <property type="molecule type" value="Genomic_DNA"/>
</dbReference>
<keyword evidence="1" id="KW-0479">Metal-binding</keyword>
<evidence type="ECO:0000256" key="3">
    <source>
        <dbReference type="ARBA" id="ARBA00022771"/>
    </source>
</evidence>
<protein>
    <recommendedName>
        <fullName evidence="7">C2H2-type domain-containing protein</fullName>
    </recommendedName>
</protein>
<comment type="caution">
    <text evidence="8">The sequence shown here is derived from an EMBL/GenBank/DDBJ whole genome shotgun (WGS) entry which is preliminary data.</text>
</comment>
<evidence type="ECO:0000256" key="1">
    <source>
        <dbReference type="ARBA" id="ARBA00022723"/>
    </source>
</evidence>
<dbReference type="InterPro" id="IPR013087">
    <property type="entry name" value="Znf_C2H2_type"/>
</dbReference>
<dbReference type="Gene3D" id="3.30.160.60">
    <property type="entry name" value="Classic Zinc Finger"/>
    <property type="match status" value="3"/>
</dbReference>
<accession>A0A553N9S5</accession>
<organism evidence="8 9">
    <name type="scientific">Tigriopus californicus</name>
    <name type="common">Marine copepod</name>
    <dbReference type="NCBI Taxonomy" id="6832"/>
    <lineage>
        <taxon>Eukaryota</taxon>
        <taxon>Metazoa</taxon>
        <taxon>Ecdysozoa</taxon>
        <taxon>Arthropoda</taxon>
        <taxon>Crustacea</taxon>
        <taxon>Multicrustacea</taxon>
        <taxon>Hexanauplia</taxon>
        <taxon>Copepoda</taxon>
        <taxon>Harpacticoida</taxon>
        <taxon>Harpacticidae</taxon>
        <taxon>Tigriopus</taxon>
    </lineage>
</organism>
<dbReference type="GO" id="GO:0008270">
    <property type="term" value="F:zinc ion binding"/>
    <property type="evidence" value="ECO:0007669"/>
    <property type="project" value="UniProtKB-KW"/>
</dbReference>
<keyword evidence="2" id="KW-0677">Repeat</keyword>
<dbReference type="PANTHER" id="PTHR24379">
    <property type="entry name" value="KRAB AND ZINC FINGER DOMAIN-CONTAINING"/>
    <property type="match status" value="1"/>
</dbReference>
<evidence type="ECO:0000259" key="7">
    <source>
        <dbReference type="PROSITE" id="PS50157"/>
    </source>
</evidence>
<sequence length="659" mass="76236">MDFVTLLLDRVEQRRQNSAELLHLVIQDWIVFQRCTFDYVDEHDDPYISQIFLIEICTGRYIHRAQGVKIDHGTVPDPDLLASKLIEALLGSKACQGLPFQHVMTHGHLKTLEYPFPRQVSKDCQIVFEVCKVETDGDKVSRWTCPPCLRVGQDITHAKSETFHNIPLEDLYPKIEEEDGDHNQDADSISAGIFDDPEPLESDDDMDFNLSEDLTEEEDHIPRKKRTVPSQRAKKSSKARAKSRKTSSLKLANDVVLEDDSMSSSKKEVKCNHCSKVFPSIRYYRRHQREKRKLSCKACDQEVVTFFDLKKHIAIKHPQLLDAPYQSLWQNDEEVRTMKQPKLCFMCDRVFNGNVLLHGHKELYHELGEYKCDECQVPCLTFYDLIIHNYQQHSKVLPHVPPHKQGLEAITHDDGKIEFKRTKYVCQLCPAMFKCDTGYTSHLRRRHAWGLFDCQSCDEVGHFAKDISVHMSTFHPDNPEVKCPNCSLMVSLKDNPNGFLHHYEDPKHVGSEAASWGNCHKLSLQCHYCGKKYASRLNFLDHVKLHEGIERFKCSFCHYGTNNKNVLLTHEKSHLRERGLTNEDTNLKLYYDCDQCGKSFTSSVGVRKHKRTVHEGIKKKDVCKDCGDVFTNSQAYYRHRREAHGHVTKVRKTGRKPLD</sequence>
<evidence type="ECO:0000256" key="6">
    <source>
        <dbReference type="SAM" id="MobiDB-lite"/>
    </source>
</evidence>
<dbReference type="OrthoDB" id="3437960at2759"/>
<evidence type="ECO:0000256" key="4">
    <source>
        <dbReference type="ARBA" id="ARBA00022833"/>
    </source>
</evidence>
<dbReference type="Proteomes" id="UP000318571">
    <property type="component" value="Chromosome 8"/>
</dbReference>
<evidence type="ECO:0000313" key="8">
    <source>
        <dbReference type="EMBL" id="TRY62190.1"/>
    </source>
</evidence>
<dbReference type="InterPro" id="IPR036236">
    <property type="entry name" value="Znf_C2H2_sf"/>
</dbReference>
<evidence type="ECO:0000256" key="2">
    <source>
        <dbReference type="ARBA" id="ARBA00022737"/>
    </source>
</evidence>
<feature type="compositionally biased region" description="Basic residues" evidence="6">
    <location>
        <begin position="222"/>
        <end position="247"/>
    </location>
</feature>
<proteinExistence type="predicted"/>
<dbReference type="AlphaFoldDB" id="A0A553N9S5"/>
<feature type="region of interest" description="Disordered" evidence="6">
    <location>
        <begin position="178"/>
        <end position="247"/>
    </location>
</feature>
<reference evidence="8 9" key="1">
    <citation type="journal article" date="2018" name="Nat. Ecol. Evol.">
        <title>Genomic signatures of mitonuclear coevolution across populations of Tigriopus californicus.</title>
        <authorList>
            <person name="Barreto F.S."/>
            <person name="Watson E.T."/>
            <person name="Lima T.G."/>
            <person name="Willett C.S."/>
            <person name="Edmands S."/>
            <person name="Li W."/>
            <person name="Burton R.S."/>
        </authorList>
    </citation>
    <scope>NUCLEOTIDE SEQUENCE [LARGE SCALE GENOMIC DNA]</scope>
    <source>
        <strain evidence="8 9">San Diego</strain>
    </source>
</reference>
<dbReference type="SUPFAM" id="SSF57667">
    <property type="entry name" value="beta-beta-alpha zinc fingers"/>
    <property type="match status" value="2"/>
</dbReference>
<evidence type="ECO:0000313" key="9">
    <source>
        <dbReference type="Proteomes" id="UP000318571"/>
    </source>
</evidence>
<dbReference type="PROSITE" id="PS50157">
    <property type="entry name" value="ZINC_FINGER_C2H2_2"/>
    <property type="match status" value="4"/>
</dbReference>
<feature type="domain" description="C2H2-type" evidence="7">
    <location>
        <begin position="621"/>
        <end position="644"/>
    </location>
</feature>